<comment type="caution">
    <text evidence="1">The sequence shown here is derived from an EMBL/GenBank/DDBJ whole genome shotgun (WGS) entry which is preliminary data.</text>
</comment>
<evidence type="ECO:0000313" key="1">
    <source>
        <dbReference type="EMBL" id="GIX75188.1"/>
    </source>
</evidence>
<dbReference type="EMBL" id="BPLR01002568">
    <property type="protein sequence ID" value="GIX75188.1"/>
    <property type="molecule type" value="Genomic_DNA"/>
</dbReference>
<dbReference type="AlphaFoldDB" id="A0AAV4MSA4"/>
<sequence length="80" mass="9189">MSFSKLKYFSTRKKKAIILWQSTRVSRVFLKVSDRLMVSLRPQSICSYGLSNLDLRPLLCAKMFSFVGAVIVADKLMGRR</sequence>
<name>A0AAV4MSA4_CAEEX</name>
<keyword evidence="2" id="KW-1185">Reference proteome</keyword>
<evidence type="ECO:0000313" key="2">
    <source>
        <dbReference type="Proteomes" id="UP001054945"/>
    </source>
</evidence>
<dbReference type="Proteomes" id="UP001054945">
    <property type="component" value="Unassembled WGS sequence"/>
</dbReference>
<organism evidence="1 2">
    <name type="scientific">Caerostris extrusa</name>
    <name type="common">Bark spider</name>
    <name type="synonym">Caerostris bankana</name>
    <dbReference type="NCBI Taxonomy" id="172846"/>
    <lineage>
        <taxon>Eukaryota</taxon>
        <taxon>Metazoa</taxon>
        <taxon>Ecdysozoa</taxon>
        <taxon>Arthropoda</taxon>
        <taxon>Chelicerata</taxon>
        <taxon>Arachnida</taxon>
        <taxon>Araneae</taxon>
        <taxon>Araneomorphae</taxon>
        <taxon>Entelegynae</taxon>
        <taxon>Araneoidea</taxon>
        <taxon>Araneidae</taxon>
        <taxon>Caerostris</taxon>
    </lineage>
</organism>
<reference evidence="1 2" key="1">
    <citation type="submission" date="2021-06" db="EMBL/GenBank/DDBJ databases">
        <title>Caerostris extrusa draft genome.</title>
        <authorList>
            <person name="Kono N."/>
            <person name="Arakawa K."/>
        </authorList>
    </citation>
    <scope>NUCLEOTIDE SEQUENCE [LARGE SCALE GENOMIC DNA]</scope>
</reference>
<protein>
    <submittedName>
        <fullName evidence="1">Uncharacterized protein</fullName>
    </submittedName>
</protein>
<gene>
    <name evidence="1" type="ORF">CEXT_27961</name>
</gene>
<accession>A0AAV4MSA4</accession>
<proteinExistence type="predicted"/>